<feature type="domain" description="HD" evidence="2">
    <location>
        <begin position="29"/>
        <end position="124"/>
    </location>
</feature>
<dbReference type="EMBL" id="AMFJ01000073">
    <property type="protein sequence ID" value="EKE29932.1"/>
    <property type="molecule type" value="Genomic_DNA"/>
</dbReference>
<comment type="caution">
    <text evidence="3">The sequence shown here is derived from an EMBL/GenBank/DDBJ whole genome shotgun (WGS) entry which is preliminary data.</text>
</comment>
<evidence type="ECO:0000313" key="3">
    <source>
        <dbReference type="EMBL" id="EKE29932.1"/>
    </source>
</evidence>
<dbReference type="InterPro" id="IPR006674">
    <property type="entry name" value="HD_domain"/>
</dbReference>
<dbReference type="CDD" id="cd00077">
    <property type="entry name" value="HDc"/>
    <property type="match status" value="1"/>
</dbReference>
<dbReference type="InterPro" id="IPR003607">
    <property type="entry name" value="HD/PDEase_dom"/>
</dbReference>
<dbReference type="GO" id="GO:0016787">
    <property type="term" value="F:hydrolase activity"/>
    <property type="evidence" value="ECO:0007669"/>
    <property type="project" value="UniProtKB-KW"/>
</dbReference>
<evidence type="ECO:0000256" key="1">
    <source>
        <dbReference type="SAM" id="Coils"/>
    </source>
</evidence>
<dbReference type="Gene3D" id="1.10.3210.10">
    <property type="entry name" value="Hypothetical protein af1432"/>
    <property type="match status" value="1"/>
</dbReference>
<reference evidence="3" key="1">
    <citation type="journal article" date="2012" name="Science">
        <title>Fermentation, hydrogen, and sulfur metabolism in multiple uncultivated bacterial phyla.</title>
        <authorList>
            <person name="Wrighton K.C."/>
            <person name="Thomas B.C."/>
            <person name="Sharon I."/>
            <person name="Miller C.S."/>
            <person name="Castelle C.J."/>
            <person name="VerBerkmoes N.C."/>
            <person name="Wilkins M.J."/>
            <person name="Hettich R.L."/>
            <person name="Lipton M.S."/>
            <person name="Williams K.H."/>
            <person name="Long P.E."/>
            <person name="Banfield J.F."/>
        </authorList>
    </citation>
    <scope>NUCLEOTIDE SEQUENCE [LARGE SCALE GENOMIC DNA]</scope>
</reference>
<sequence length="202" mass="24536">MNEQKIINNVLRYVLDMLEKVNHYPYHNINHTLDVYSRSEYLCDKEFIYLEEKTDVLIAALFHDTWFTVRYADNEVIWAEIARKYLQSIDWKEERIQRIEKIIMATVVFSDTTTKLEKIIQDADMDNLWRKDCLIKTMGLKKELKIINKYDISTKDWLKSTYSLLRKHQFHTYTAIAERNKTKKENMKKLEERIFILEKEEQ</sequence>
<gene>
    <name evidence="3" type="ORF">ACD_2C00073G0020</name>
</gene>
<keyword evidence="3" id="KW-0378">Hydrolase</keyword>
<accession>K2G6H5</accession>
<feature type="coiled-coil region" evidence="1">
    <location>
        <begin position="173"/>
        <end position="200"/>
    </location>
</feature>
<proteinExistence type="predicted"/>
<evidence type="ECO:0000259" key="2">
    <source>
        <dbReference type="Pfam" id="PF01966"/>
    </source>
</evidence>
<name>K2G6H5_9BACT</name>
<dbReference type="SUPFAM" id="SSF109604">
    <property type="entry name" value="HD-domain/PDEase-like"/>
    <property type="match status" value="1"/>
</dbReference>
<dbReference type="AlphaFoldDB" id="K2G6H5"/>
<dbReference type="Pfam" id="PF01966">
    <property type="entry name" value="HD"/>
    <property type="match status" value="1"/>
</dbReference>
<organism evidence="3">
    <name type="scientific">uncultured bacterium</name>
    <name type="common">gcode 4</name>
    <dbReference type="NCBI Taxonomy" id="1234023"/>
    <lineage>
        <taxon>Bacteria</taxon>
        <taxon>environmental samples</taxon>
    </lineage>
</organism>
<protein>
    <submittedName>
        <fullName evidence="3">Metal-dependent phosphohydrolase</fullName>
    </submittedName>
</protein>
<keyword evidence="1" id="KW-0175">Coiled coil</keyword>